<dbReference type="Pfam" id="PF08889">
    <property type="entry name" value="WbqC"/>
    <property type="match status" value="1"/>
</dbReference>
<dbReference type="RefSeq" id="WP_021931717.1">
    <property type="nucleotide sequence ID" value="NZ_AP023322.1"/>
</dbReference>
<accession>A0A7G1HYJ5</accession>
<proteinExistence type="predicted"/>
<dbReference type="EMBL" id="AP023322">
    <property type="protein sequence ID" value="BCI63902.1"/>
    <property type="molecule type" value="Genomic_DNA"/>
</dbReference>
<dbReference type="InterPro" id="IPR014985">
    <property type="entry name" value="WbqC"/>
</dbReference>
<evidence type="ECO:0000313" key="1">
    <source>
        <dbReference type="EMBL" id="BCI63902.1"/>
    </source>
</evidence>
<sequence length="216" mass="25443">MYDIAYLSTAYLPPISYFSKLYHYNQIGIEIYSNYTKQTYRNRCNIIGANGIMPLSIPIIKPLQSKCPDKDIRISDHDNWQHLHWNAIVSAYGSTPFFEYYQDDLLPFYKKNLKGYFLLDFNSELLSTVCEWLNISPDIHFTNQYKMTFTSKEKDFREAIHPKHSNDKEFIPLKYYQIFSGKYGFIPDMSIIDLIFNMGPESILILNNSIKKHISI</sequence>
<keyword evidence="2" id="KW-1185">Reference proteome</keyword>
<evidence type="ECO:0008006" key="3">
    <source>
        <dbReference type="Google" id="ProtNLM"/>
    </source>
</evidence>
<gene>
    <name evidence="1" type="ORF">Cop2CBH44_22550</name>
</gene>
<evidence type="ECO:0000313" key="2">
    <source>
        <dbReference type="Proteomes" id="UP000594042"/>
    </source>
</evidence>
<name>A0A7G1HYJ5_9BACT</name>
<protein>
    <recommendedName>
        <fullName evidence="3">WbqC-like protein</fullName>
    </recommendedName>
</protein>
<reference evidence="2" key="1">
    <citation type="submission" date="2020-07" db="EMBL/GenBank/DDBJ databases">
        <title>Complete genome sequencing of Coprobacter sp. strain 2CBH44.</title>
        <authorList>
            <person name="Sakamoto M."/>
            <person name="Murakami T."/>
            <person name="Mori H."/>
        </authorList>
    </citation>
    <scope>NUCLEOTIDE SEQUENCE [LARGE SCALE GENOMIC DNA]</scope>
    <source>
        <strain evidence="2">2CBH44</strain>
    </source>
</reference>
<dbReference type="KEGG" id="copr:Cop2CBH44_22550"/>
<organism evidence="1 2">
    <name type="scientific">Coprobacter secundus subsp. similis</name>
    <dbReference type="NCBI Taxonomy" id="2751153"/>
    <lineage>
        <taxon>Bacteria</taxon>
        <taxon>Pseudomonadati</taxon>
        <taxon>Bacteroidota</taxon>
        <taxon>Bacteroidia</taxon>
        <taxon>Bacteroidales</taxon>
        <taxon>Barnesiellaceae</taxon>
        <taxon>Coprobacter</taxon>
    </lineage>
</organism>
<dbReference type="Proteomes" id="UP000594042">
    <property type="component" value="Chromosome"/>
</dbReference>
<dbReference type="AlphaFoldDB" id="A0A7G1HYJ5"/>